<dbReference type="GO" id="GO:0042995">
    <property type="term" value="C:cell projection"/>
    <property type="evidence" value="ECO:0007669"/>
    <property type="project" value="UniProtKB-SubCell"/>
</dbReference>
<dbReference type="GeneTree" id="ENSGT00940000157322"/>
<keyword evidence="6" id="KW-1185">Reference proteome</keyword>
<dbReference type="Gene3D" id="3.80.10.10">
    <property type="entry name" value="Ribonuclease Inhibitor"/>
    <property type="match status" value="1"/>
</dbReference>
<evidence type="ECO:0000256" key="2">
    <source>
        <dbReference type="ARBA" id="ARBA00022729"/>
    </source>
</evidence>
<proteinExistence type="predicted"/>
<accession>A0A4W5JTS2</accession>
<protein>
    <submittedName>
        <fullName evidence="5">Uncharacterized protein</fullName>
    </submittedName>
</protein>
<evidence type="ECO:0000256" key="4">
    <source>
        <dbReference type="ARBA" id="ARBA00023180"/>
    </source>
</evidence>
<evidence type="ECO:0000313" key="5">
    <source>
        <dbReference type="Ensembl" id="ENSHHUP00000007062.1"/>
    </source>
</evidence>
<keyword evidence="2" id="KW-0732">Signal</keyword>
<dbReference type="InterPro" id="IPR032675">
    <property type="entry name" value="LRR_dom_sf"/>
</dbReference>
<keyword evidence="1" id="KW-0433">Leucine-rich repeat</keyword>
<organism evidence="5 6">
    <name type="scientific">Hucho hucho</name>
    <name type="common">huchen</name>
    <dbReference type="NCBI Taxonomy" id="62062"/>
    <lineage>
        <taxon>Eukaryota</taxon>
        <taxon>Metazoa</taxon>
        <taxon>Chordata</taxon>
        <taxon>Craniata</taxon>
        <taxon>Vertebrata</taxon>
        <taxon>Euteleostomi</taxon>
        <taxon>Actinopterygii</taxon>
        <taxon>Neopterygii</taxon>
        <taxon>Teleostei</taxon>
        <taxon>Protacanthopterygii</taxon>
        <taxon>Salmoniformes</taxon>
        <taxon>Salmonidae</taxon>
        <taxon>Salmoninae</taxon>
        <taxon>Hucho</taxon>
    </lineage>
</organism>
<dbReference type="SMART" id="SM00369">
    <property type="entry name" value="LRR_TYP"/>
    <property type="match status" value="2"/>
</dbReference>
<dbReference type="InterPro" id="IPR050541">
    <property type="entry name" value="LRR_TM_domain-containing"/>
</dbReference>
<evidence type="ECO:0000256" key="3">
    <source>
        <dbReference type="ARBA" id="ARBA00022737"/>
    </source>
</evidence>
<dbReference type="AlphaFoldDB" id="A0A4W5JTS2"/>
<dbReference type="SUPFAM" id="SSF52058">
    <property type="entry name" value="L domain-like"/>
    <property type="match status" value="1"/>
</dbReference>
<evidence type="ECO:0000313" key="6">
    <source>
        <dbReference type="Proteomes" id="UP000314982"/>
    </source>
</evidence>
<reference evidence="5" key="3">
    <citation type="submission" date="2025-09" db="UniProtKB">
        <authorList>
            <consortium name="Ensembl"/>
        </authorList>
    </citation>
    <scope>IDENTIFICATION</scope>
</reference>
<dbReference type="GO" id="GO:0045121">
    <property type="term" value="C:membrane raft"/>
    <property type="evidence" value="ECO:0007669"/>
    <property type="project" value="UniProtKB-SubCell"/>
</dbReference>
<dbReference type="PANTHER" id="PTHR24369:SF196">
    <property type="entry name" value="RETICULON 4 RECEPTOR LIKE 1"/>
    <property type="match status" value="1"/>
</dbReference>
<keyword evidence="3" id="KW-0677">Repeat</keyword>
<dbReference type="PANTHER" id="PTHR24369">
    <property type="entry name" value="ANTIGEN BSP, PUTATIVE-RELATED"/>
    <property type="match status" value="1"/>
</dbReference>
<reference evidence="5" key="2">
    <citation type="submission" date="2025-08" db="UniProtKB">
        <authorList>
            <consortium name="Ensembl"/>
        </authorList>
    </citation>
    <scope>IDENTIFICATION</scope>
</reference>
<reference evidence="6" key="1">
    <citation type="submission" date="2018-06" db="EMBL/GenBank/DDBJ databases">
        <title>Genome assembly of Danube salmon.</title>
        <authorList>
            <person name="Macqueen D.J."/>
            <person name="Gundappa M.K."/>
        </authorList>
    </citation>
    <scope>NUCLEOTIDE SEQUENCE [LARGE SCALE GENOMIC DNA]</scope>
</reference>
<dbReference type="Proteomes" id="UP000314982">
    <property type="component" value="Unassembled WGS sequence"/>
</dbReference>
<dbReference type="Pfam" id="PF13855">
    <property type="entry name" value="LRR_8"/>
    <property type="match status" value="1"/>
</dbReference>
<name>A0A4W5JTS2_9TELE</name>
<dbReference type="InterPro" id="IPR001611">
    <property type="entry name" value="Leu-rich_rpt"/>
</dbReference>
<dbReference type="Ensembl" id="ENSHHUT00000007275.1">
    <property type="protein sequence ID" value="ENSHHUP00000007062.1"/>
    <property type="gene ID" value="ENSHHUG00000004372.1"/>
</dbReference>
<sequence length="59" mass="6389">MLRGLTGLKTLMLRSNQLGCVDNTTFTGLSSVRLLSLYDNRISTIAPGAFTTLHSLSTM</sequence>
<dbReference type="GO" id="GO:0005886">
    <property type="term" value="C:plasma membrane"/>
    <property type="evidence" value="ECO:0007669"/>
    <property type="project" value="UniProtKB-SubCell"/>
</dbReference>
<evidence type="ECO:0000256" key="1">
    <source>
        <dbReference type="ARBA" id="ARBA00022614"/>
    </source>
</evidence>
<keyword evidence="4" id="KW-0325">Glycoprotein</keyword>
<dbReference type="InterPro" id="IPR003591">
    <property type="entry name" value="Leu-rich_rpt_typical-subtyp"/>
</dbReference>
<dbReference type="GO" id="GO:0043204">
    <property type="term" value="C:perikaryon"/>
    <property type="evidence" value="ECO:0007669"/>
    <property type="project" value="UniProtKB-SubCell"/>
</dbReference>
<dbReference type="GO" id="GO:0098552">
    <property type="term" value="C:side of membrane"/>
    <property type="evidence" value="ECO:0007669"/>
    <property type="project" value="UniProtKB-KW"/>
</dbReference>